<dbReference type="Proteomes" id="UP000054560">
    <property type="component" value="Unassembled WGS sequence"/>
</dbReference>
<dbReference type="InterPro" id="IPR040442">
    <property type="entry name" value="Pyrv_kinase-like_dom_sf"/>
</dbReference>
<dbReference type="AlphaFoldDB" id="A0A0L0G1Y9"/>
<protein>
    <recommendedName>
        <fullName evidence="6">HpcH/HpaI aldolase/citrate lyase domain-containing protein</fullName>
    </recommendedName>
</protein>
<sequence length="309" mass="33752">MSVHVRTIFKRTPELIHACVRPRRSMLYLPGSNARALEKAATLPADSLIIDLEDAVTPSAKVDARNSVAEAVRARKYGKREVAVRINPLNSQWGEDDIKYIAAAGPDAIILPKVEYPDQICAMEDMIKFYDASQSIAIGAVIETPIGVINVNQISNATSRLCMLILGTSDLTNDLRARHVPSRSPLVTSFGLCLLAGRAHGLAVIDGVHLDLSDDIGFHYACEQGRDMGFDGKTLIHPKTIATANEVFGLDSSVVVHAQRIIKAFETAEREGKGVATVDGKLIENLHAEEAHRQIAFHRMVCELEKGIR</sequence>
<dbReference type="OrthoDB" id="1773at2759"/>
<dbReference type="STRING" id="667725.A0A0L0G1Y9"/>
<keyword evidence="8" id="KW-1185">Reference proteome</keyword>
<feature type="binding site" evidence="5">
    <location>
        <position position="170"/>
    </location>
    <ligand>
        <name>Mg(2+)</name>
        <dbReference type="ChEBI" id="CHEBI:18420"/>
    </ligand>
</feature>
<dbReference type="PANTHER" id="PTHR32308:SF10">
    <property type="entry name" value="CITRATE LYASE SUBUNIT BETA"/>
    <property type="match status" value="1"/>
</dbReference>
<evidence type="ECO:0000313" key="8">
    <source>
        <dbReference type="Proteomes" id="UP000054560"/>
    </source>
</evidence>
<dbReference type="InterPro" id="IPR015813">
    <property type="entry name" value="Pyrv/PenolPyrv_kinase-like_dom"/>
</dbReference>
<name>A0A0L0G1Y9_9EUKA</name>
<evidence type="ECO:0000256" key="5">
    <source>
        <dbReference type="PIRSR" id="PIRSR015582-2"/>
    </source>
</evidence>
<gene>
    <name evidence="7" type="ORF">SARC_04878</name>
</gene>
<keyword evidence="2 5" id="KW-0479">Metal-binding</keyword>
<dbReference type="EMBL" id="KQ241886">
    <property type="protein sequence ID" value="KNC82854.1"/>
    <property type="molecule type" value="Genomic_DNA"/>
</dbReference>
<evidence type="ECO:0000256" key="4">
    <source>
        <dbReference type="PIRSR" id="PIRSR015582-1"/>
    </source>
</evidence>
<dbReference type="InterPro" id="IPR005000">
    <property type="entry name" value="Aldolase/citrate-lyase_domain"/>
</dbReference>
<dbReference type="GO" id="GO:0003824">
    <property type="term" value="F:catalytic activity"/>
    <property type="evidence" value="ECO:0007669"/>
    <property type="project" value="InterPro"/>
</dbReference>
<feature type="binding site" evidence="4">
    <location>
        <position position="85"/>
    </location>
    <ligand>
        <name>substrate</name>
    </ligand>
</feature>
<comment type="cofactor">
    <cofactor evidence="1">
        <name>Mg(2+)</name>
        <dbReference type="ChEBI" id="CHEBI:18420"/>
    </cofactor>
</comment>
<feature type="binding site" evidence="4">
    <location>
        <position position="143"/>
    </location>
    <ligand>
        <name>substrate</name>
    </ligand>
</feature>
<evidence type="ECO:0000256" key="3">
    <source>
        <dbReference type="ARBA" id="ARBA00022842"/>
    </source>
</evidence>
<evidence type="ECO:0000259" key="6">
    <source>
        <dbReference type="Pfam" id="PF03328"/>
    </source>
</evidence>
<proteinExistence type="predicted"/>
<dbReference type="PANTHER" id="PTHR32308">
    <property type="entry name" value="LYASE BETA SUBUNIT, PUTATIVE (AFU_ORTHOLOGUE AFUA_4G13030)-RELATED"/>
    <property type="match status" value="1"/>
</dbReference>
<evidence type="ECO:0000256" key="2">
    <source>
        <dbReference type="ARBA" id="ARBA00022723"/>
    </source>
</evidence>
<keyword evidence="3 5" id="KW-0460">Magnesium</keyword>
<evidence type="ECO:0000313" key="7">
    <source>
        <dbReference type="EMBL" id="KNC82854.1"/>
    </source>
</evidence>
<dbReference type="Pfam" id="PF03328">
    <property type="entry name" value="HpcH_HpaI"/>
    <property type="match status" value="1"/>
</dbReference>
<dbReference type="GO" id="GO:0006107">
    <property type="term" value="P:oxaloacetate metabolic process"/>
    <property type="evidence" value="ECO:0007669"/>
    <property type="project" value="TreeGrafter"/>
</dbReference>
<dbReference type="InterPro" id="IPR011206">
    <property type="entry name" value="Citrate_lyase_beta/mcl1/mcl2"/>
</dbReference>
<dbReference type="Gene3D" id="3.20.20.60">
    <property type="entry name" value="Phosphoenolpyruvate-binding domains"/>
    <property type="match status" value="1"/>
</dbReference>
<dbReference type="GeneID" id="25905382"/>
<reference evidence="7 8" key="1">
    <citation type="submission" date="2011-02" db="EMBL/GenBank/DDBJ databases">
        <title>The Genome Sequence of Sphaeroforma arctica JP610.</title>
        <authorList>
            <consortium name="The Broad Institute Genome Sequencing Platform"/>
            <person name="Russ C."/>
            <person name="Cuomo C."/>
            <person name="Young S.K."/>
            <person name="Zeng Q."/>
            <person name="Gargeya S."/>
            <person name="Alvarado L."/>
            <person name="Berlin A."/>
            <person name="Chapman S.B."/>
            <person name="Chen Z."/>
            <person name="Freedman E."/>
            <person name="Gellesch M."/>
            <person name="Goldberg J."/>
            <person name="Griggs A."/>
            <person name="Gujja S."/>
            <person name="Heilman E."/>
            <person name="Heiman D."/>
            <person name="Howarth C."/>
            <person name="Mehta T."/>
            <person name="Neiman D."/>
            <person name="Pearson M."/>
            <person name="Roberts A."/>
            <person name="Saif S."/>
            <person name="Shea T."/>
            <person name="Shenoy N."/>
            <person name="Sisk P."/>
            <person name="Stolte C."/>
            <person name="Sykes S."/>
            <person name="White J."/>
            <person name="Yandava C."/>
            <person name="Burger G."/>
            <person name="Gray M.W."/>
            <person name="Holland P.W.H."/>
            <person name="King N."/>
            <person name="Lang F.B.F."/>
            <person name="Roger A.J."/>
            <person name="Ruiz-Trillo I."/>
            <person name="Haas B."/>
            <person name="Nusbaum C."/>
            <person name="Birren B."/>
        </authorList>
    </citation>
    <scope>NUCLEOTIDE SEQUENCE [LARGE SCALE GENOMIC DNA]</scope>
    <source>
        <strain evidence="7 8">JP610</strain>
    </source>
</reference>
<feature type="binding site" evidence="5">
    <location>
        <position position="143"/>
    </location>
    <ligand>
        <name>Mg(2+)</name>
        <dbReference type="ChEBI" id="CHEBI:18420"/>
    </ligand>
</feature>
<dbReference type="SUPFAM" id="SSF51621">
    <property type="entry name" value="Phosphoenolpyruvate/pyruvate domain"/>
    <property type="match status" value="1"/>
</dbReference>
<evidence type="ECO:0000256" key="1">
    <source>
        <dbReference type="ARBA" id="ARBA00001946"/>
    </source>
</evidence>
<dbReference type="PIRSF" id="PIRSF015582">
    <property type="entry name" value="Cit_lyase_B"/>
    <property type="match status" value="1"/>
</dbReference>
<dbReference type="eggNOG" id="ENOG502QQPK">
    <property type="taxonomic scope" value="Eukaryota"/>
</dbReference>
<dbReference type="GO" id="GO:0000287">
    <property type="term" value="F:magnesium ion binding"/>
    <property type="evidence" value="ECO:0007669"/>
    <property type="project" value="TreeGrafter"/>
</dbReference>
<dbReference type="RefSeq" id="XP_014156756.1">
    <property type="nucleotide sequence ID" value="XM_014301281.1"/>
</dbReference>
<organism evidence="7 8">
    <name type="scientific">Sphaeroforma arctica JP610</name>
    <dbReference type="NCBI Taxonomy" id="667725"/>
    <lineage>
        <taxon>Eukaryota</taxon>
        <taxon>Ichthyosporea</taxon>
        <taxon>Ichthyophonida</taxon>
        <taxon>Sphaeroforma</taxon>
    </lineage>
</organism>
<accession>A0A0L0G1Y9</accession>
<feature type="domain" description="HpcH/HpaI aldolase/citrate lyase" evidence="6">
    <location>
        <begin position="24"/>
        <end position="238"/>
    </location>
</feature>